<reference evidence="1 2" key="1">
    <citation type="journal article" date="2017" name="Curr. Biol.">
        <title>Genome architecture and evolution of a unichromosomal asexual nematode.</title>
        <authorList>
            <person name="Fradin H."/>
            <person name="Zegar C."/>
            <person name="Gutwein M."/>
            <person name="Lucas J."/>
            <person name="Kovtun M."/>
            <person name="Corcoran D."/>
            <person name="Baugh L.R."/>
            <person name="Kiontke K."/>
            <person name="Gunsalus K."/>
            <person name="Fitch D.H."/>
            <person name="Piano F."/>
        </authorList>
    </citation>
    <scope>NUCLEOTIDE SEQUENCE [LARGE SCALE GENOMIC DNA]</scope>
    <source>
        <strain evidence="1">PF1309</strain>
    </source>
</reference>
<keyword evidence="2" id="KW-1185">Reference proteome</keyword>
<proteinExistence type="predicted"/>
<dbReference type="Proteomes" id="UP000218231">
    <property type="component" value="Unassembled WGS sequence"/>
</dbReference>
<protein>
    <submittedName>
        <fullName evidence="1">Uncharacterized protein</fullName>
    </submittedName>
</protein>
<evidence type="ECO:0000313" key="2">
    <source>
        <dbReference type="Proteomes" id="UP000218231"/>
    </source>
</evidence>
<evidence type="ECO:0000313" key="1">
    <source>
        <dbReference type="EMBL" id="PAV84368.1"/>
    </source>
</evidence>
<organism evidence="1 2">
    <name type="scientific">Diploscapter pachys</name>
    <dbReference type="NCBI Taxonomy" id="2018661"/>
    <lineage>
        <taxon>Eukaryota</taxon>
        <taxon>Metazoa</taxon>
        <taxon>Ecdysozoa</taxon>
        <taxon>Nematoda</taxon>
        <taxon>Chromadorea</taxon>
        <taxon>Rhabditida</taxon>
        <taxon>Rhabditina</taxon>
        <taxon>Rhabditomorpha</taxon>
        <taxon>Rhabditoidea</taxon>
        <taxon>Rhabditidae</taxon>
        <taxon>Diploscapter</taxon>
    </lineage>
</organism>
<comment type="caution">
    <text evidence="1">The sequence shown here is derived from an EMBL/GenBank/DDBJ whole genome shotgun (WGS) entry which is preliminary data.</text>
</comment>
<dbReference type="AlphaFoldDB" id="A0A2A2LE55"/>
<dbReference type="EMBL" id="LIAE01006862">
    <property type="protein sequence ID" value="PAV84368.1"/>
    <property type="molecule type" value="Genomic_DNA"/>
</dbReference>
<accession>A0A2A2LE55</accession>
<name>A0A2A2LE55_9BILA</name>
<gene>
    <name evidence="1" type="ORF">WR25_20822</name>
</gene>
<sequence length="265" mass="30102">MQSVWNRTFVAEVVGFHTPILMRDKKKLMNVFIGIEDKVYRVAVKGDLIKEHVSSIRKKSVFLFRGFSVSTLFLNSEAWRPPNLDPNKEFCSVAGEQIKSTLTLLHPGISVFSNDYVCCRYPPFAESFKSMKTDQKYIRVKCVVMAKAIKIERGEEHIDEIAVQVGIQDDHSMGFVIYQPAPGGIIKAETTRYFAELEPGEEIVVINGVAGIHEGKRSVIISDLDHIDLTPVDMQSMKLTEEESFEFVPVNSTEPERKRKRSLLF</sequence>